<name>A0AAP0J3Z7_9MAGN</name>
<gene>
    <name evidence="1" type="ORF">Scep_014773</name>
</gene>
<keyword evidence="2" id="KW-1185">Reference proteome</keyword>
<reference evidence="1 2" key="1">
    <citation type="submission" date="2024-01" db="EMBL/GenBank/DDBJ databases">
        <title>Genome assemblies of Stephania.</title>
        <authorList>
            <person name="Yang L."/>
        </authorList>
    </citation>
    <scope>NUCLEOTIDE SEQUENCE [LARGE SCALE GENOMIC DNA]</scope>
    <source>
        <strain evidence="1">JXDWG</strain>
        <tissue evidence="1">Leaf</tissue>
    </source>
</reference>
<evidence type="ECO:0000313" key="1">
    <source>
        <dbReference type="EMBL" id="KAK9125927.1"/>
    </source>
</evidence>
<dbReference type="AlphaFoldDB" id="A0AAP0J3Z7"/>
<sequence>MMGQVEDHSVWGPRTRNGGPMRCANGSLMILAYRLKPNMCPPAVTHVIRDQ</sequence>
<comment type="caution">
    <text evidence="1">The sequence shown here is derived from an EMBL/GenBank/DDBJ whole genome shotgun (WGS) entry which is preliminary data.</text>
</comment>
<protein>
    <submittedName>
        <fullName evidence="1">Uncharacterized protein</fullName>
    </submittedName>
</protein>
<proteinExistence type="predicted"/>
<dbReference type="EMBL" id="JBBNAG010000006">
    <property type="protein sequence ID" value="KAK9125927.1"/>
    <property type="molecule type" value="Genomic_DNA"/>
</dbReference>
<accession>A0AAP0J3Z7</accession>
<organism evidence="1 2">
    <name type="scientific">Stephania cephalantha</name>
    <dbReference type="NCBI Taxonomy" id="152367"/>
    <lineage>
        <taxon>Eukaryota</taxon>
        <taxon>Viridiplantae</taxon>
        <taxon>Streptophyta</taxon>
        <taxon>Embryophyta</taxon>
        <taxon>Tracheophyta</taxon>
        <taxon>Spermatophyta</taxon>
        <taxon>Magnoliopsida</taxon>
        <taxon>Ranunculales</taxon>
        <taxon>Menispermaceae</taxon>
        <taxon>Menispermoideae</taxon>
        <taxon>Cissampelideae</taxon>
        <taxon>Stephania</taxon>
    </lineage>
</organism>
<dbReference type="Proteomes" id="UP001419268">
    <property type="component" value="Unassembled WGS sequence"/>
</dbReference>
<evidence type="ECO:0000313" key="2">
    <source>
        <dbReference type="Proteomes" id="UP001419268"/>
    </source>
</evidence>